<dbReference type="GO" id="GO:0008483">
    <property type="term" value="F:transaminase activity"/>
    <property type="evidence" value="ECO:0007669"/>
    <property type="project" value="UniProtKB-KW"/>
</dbReference>
<organism evidence="3 4">
    <name type="scientific">Helicobacter cholecystus</name>
    <dbReference type="NCBI Taxonomy" id="45498"/>
    <lineage>
        <taxon>Bacteria</taxon>
        <taxon>Pseudomonadati</taxon>
        <taxon>Campylobacterota</taxon>
        <taxon>Epsilonproteobacteria</taxon>
        <taxon>Campylobacterales</taxon>
        <taxon>Helicobacteraceae</taxon>
        <taxon>Helicobacter</taxon>
    </lineage>
</organism>
<dbReference type="GO" id="GO:0030170">
    <property type="term" value="F:pyridoxal phosphate binding"/>
    <property type="evidence" value="ECO:0007669"/>
    <property type="project" value="TreeGrafter"/>
</dbReference>
<dbReference type="Pfam" id="PF01041">
    <property type="entry name" value="DegT_DnrJ_EryC1"/>
    <property type="match status" value="1"/>
</dbReference>
<dbReference type="InterPro" id="IPR015421">
    <property type="entry name" value="PyrdxlP-dep_Trfase_major"/>
</dbReference>
<accession>A0A3D8IUZ7</accession>
<evidence type="ECO:0000256" key="1">
    <source>
        <dbReference type="ARBA" id="ARBA00037999"/>
    </source>
</evidence>
<keyword evidence="4" id="KW-1185">Reference proteome</keyword>
<dbReference type="Proteomes" id="UP000257067">
    <property type="component" value="Unassembled WGS sequence"/>
</dbReference>
<keyword evidence="3" id="KW-0032">Aminotransferase</keyword>
<dbReference type="PANTHER" id="PTHR30244:SF34">
    <property type="entry name" value="DTDP-4-AMINO-4,6-DIDEOXYGALACTOSE TRANSAMINASE"/>
    <property type="match status" value="1"/>
</dbReference>
<evidence type="ECO:0000313" key="3">
    <source>
        <dbReference type="EMBL" id="RDU69107.1"/>
    </source>
</evidence>
<dbReference type="InterPro" id="IPR015424">
    <property type="entry name" value="PyrdxlP-dep_Trfase"/>
</dbReference>
<dbReference type="RefSeq" id="WP_104724746.1">
    <property type="nucleotide sequence ID" value="NZ_FZNE01000004.1"/>
</dbReference>
<protein>
    <submittedName>
        <fullName evidence="3">DegT/DnrJ/EryC1/StrS aminotransferase family protein</fullName>
    </submittedName>
</protein>
<dbReference type="OrthoDB" id="5351682at2"/>
<keyword evidence="2" id="KW-0663">Pyridoxal phosphate</keyword>
<dbReference type="InterPro" id="IPR015422">
    <property type="entry name" value="PyrdxlP-dep_Trfase_small"/>
</dbReference>
<dbReference type="PANTHER" id="PTHR30244">
    <property type="entry name" value="TRANSAMINASE"/>
    <property type="match status" value="1"/>
</dbReference>
<dbReference type="Gene3D" id="3.90.1150.10">
    <property type="entry name" value="Aspartate Aminotransferase, domain 1"/>
    <property type="match status" value="1"/>
</dbReference>
<keyword evidence="3" id="KW-0808">Transferase</keyword>
<sequence length="389" mass="44166">MKKVPFFLYGFQESDLGGIADVIAGHSSFGKDRKIAFDRIPNYVEMLEKQAIEITKAQYAIAVNSQISATLLALQALEIKRNHRVICSVYCHPFVPECIRYFDAEPVFVDVDPVTLTMLPDKCEELLLKKDQERIKAIIVSHIGGTPTEMEPFYELKEKYKVGLIEEASFAVGVKYKNGDYVGSNSRSDFTIVSHFLGGKTKLFNAGMLLTNNEEKAKKCISLRYHSQVRGNNNYGLFYDIVDMSLDHTMSMLSAKLALLLTDKLEAHKERRAKIAEMYREGLKGINGLSLPEKNKDDIHTLFIIRLKKSRDKISSLLYEAGVETSLHFIPINLLSYYKNKFQLKVMQFPNAFQAYQEVLSLPLYAGMSDEDVQYVIVTLKEILAQELA</sequence>
<dbReference type="Gene3D" id="3.40.640.10">
    <property type="entry name" value="Type I PLP-dependent aspartate aminotransferase-like (Major domain)"/>
    <property type="match status" value="1"/>
</dbReference>
<evidence type="ECO:0000313" key="4">
    <source>
        <dbReference type="Proteomes" id="UP000257067"/>
    </source>
</evidence>
<comment type="caution">
    <text evidence="3">The sequence shown here is derived from an EMBL/GenBank/DDBJ whole genome shotgun (WGS) entry which is preliminary data.</text>
</comment>
<reference evidence="3 4" key="1">
    <citation type="submission" date="2018-04" db="EMBL/GenBank/DDBJ databases">
        <title>Novel Campyloabacter and Helicobacter Species and Strains.</title>
        <authorList>
            <person name="Mannion A.J."/>
            <person name="Shen Z."/>
            <person name="Fox J.G."/>
        </authorList>
    </citation>
    <scope>NUCLEOTIDE SEQUENCE [LARGE SCALE GENOMIC DNA]</scope>
    <source>
        <strain evidence="3 4">ATCC 700242</strain>
    </source>
</reference>
<dbReference type="InterPro" id="IPR000653">
    <property type="entry name" value="DegT/StrS_aminotransferase"/>
</dbReference>
<gene>
    <name evidence="3" type="ORF">CQA62_04555</name>
</gene>
<dbReference type="AlphaFoldDB" id="A0A3D8IUZ7"/>
<dbReference type="EMBL" id="NXLU01000004">
    <property type="protein sequence ID" value="RDU69107.1"/>
    <property type="molecule type" value="Genomic_DNA"/>
</dbReference>
<comment type="similarity">
    <text evidence="1 2">Belongs to the DegT/DnrJ/EryC1 family.</text>
</comment>
<evidence type="ECO:0000256" key="2">
    <source>
        <dbReference type="RuleBase" id="RU004508"/>
    </source>
</evidence>
<dbReference type="PIRSF" id="PIRSF000390">
    <property type="entry name" value="PLP_StrS"/>
    <property type="match status" value="1"/>
</dbReference>
<name>A0A3D8IUZ7_9HELI</name>
<dbReference type="GO" id="GO:0000271">
    <property type="term" value="P:polysaccharide biosynthetic process"/>
    <property type="evidence" value="ECO:0007669"/>
    <property type="project" value="TreeGrafter"/>
</dbReference>
<dbReference type="SUPFAM" id="SSF53383">
    <property type="entry name" value="PLP-dependent transferases"/>
    <property type="match status" value="1"/>
</dbReference>
<proteinExistence type="inferred from homology"/>